<keyword evidence="3" id="KW-1185">Reference proteome</keyword>
<organism evidence="2 3">
    <name type="scientific">Rhodoferax lithotrophicus</name>
    <dbReference type="NCBI Taxonomy" id="2798804"/>
    <lineage>
        <taxon>Bacteria</taxon>
        <taxon>Pseudomonadati</taxon>
        <taxon>Pseudomonadota</taxon>
        <taxon>Betaproteobacteria</taxon>
        <taxon>Burkholderiales</taxon>
        <taxon>Comamonadaceae</taxon>
        <taxon>Rhodoferax</taxon>
    </lineage>
</organism>
<feature type="region of interest" description="Disordered" evidence="1">
    <location>
        <begin position="48"/>
        <end position="69"/>
    </location>
</feature>
<evidence type="ECO:0000313" key="3">
    <source>
        <dbReference type="Proteomes" id="UP000824366"/>
    </source>
</evidence>
<evidence type="ECO:0000313" key="2">
    <source>
        <dbReference type="EMBL" id="BCO29491.1"/>
    </source>
</evidence>
<reference evidence="2 3" key="1">
    <citation type="journal article" date="2021" name="Microbiol. Spectr.">
        <title>A Single Bacterium Capable of Oxidation and Reduction of Iron at Circumneutral pH.</title>
        <authorList>
            <person name="Kato S."/>
            <person name="Ohkuma M."/>
        </authorList>
    </citation>
    <scope>NUCLEOTIDE SEQUENCE [LARGE SCALE GENOMIC DNA]</scope>
    <source>
        <strain evidence="2 3">MIZ03</strain>
    </source>
</reference>
<dbReference type="RefSeq" id="WP_223905568.1">
    <property type="nucleotide sequence ID" value="NZ_AP024238.1"/>
</dbReference>
<gene>
    <name evidence="2" type="ORF">MIZ03_4414</name>
</gene>
<dbReference type="EMBL" id="AP024238">
    <property type="protein sequence ID" value="BCO29491.1"/>
    <property type="molecule type" value="Genomic_DNA"/>
</dbReference>
<proteinExistence type="predicted"/>
<evidence type="ECO:0000256" key="1">
    <source>
        <dbReference type="SAM" id="MobiDB-lite"/>
    </source>
</evidence>
<name>A0ABN6DFR0_9BURK</name>
<protein>
    <submittedName>
        <fullName evidence="2">Uncharacterized protein</fullName>
    </submittedName>
</protein>
<sequence length="139" mass="15432">MKTLTPEFDNPDAEANKLWLAQMGAEYLQETADPARLLDRARQAWQHQGRSEEWITQRMTGQEPGNKLTGPITEQELIFAALAELSARLIAESEQATDVDQKKAAVEEGRRIAAQARSQLESLTLVSARGLPQVSNFQG</sequence>
<dbReference type="Proteomes" id="UP000824366">
    <property type="component" value="Chromosome"/>
</dbReference>
<accession>A0ABN6DFR0</accession>